<keyword evidence="3" id="KW-1185">Reference proteome</keyword>
<keyword evidence="1" id="KW-1133">Transmembrane helix</keyword>
<accession>A0ABP7LXI7</accession>
<evidence type="ECO:0008006" key="4">
    <source>
        <dbReference type="Google" id="ProtNLM"/>
    </source>
</evidence>
<proteinExistence type="predicted"/>
<name>A0ABP7LXI7_9ACTN</name>
<keyword evidence="1" id="KW-0812">Transmembrane</keyword>
<dbReference type="Proteomes" id="UP001501563">
    <property type="component" value="Unassembled WGS sequence"/>
</dbReference>
<feature type="transmembrane region" description="Helical" evidence="1">
    <location>
        <begin position="89"/>
        <end position="110"/>
    </location>
</feature>
<comment type="caution">
    <text evidence="2">The sequence shown here is derived from an EMBL/GenBank/DDBJ whole genome shotgun (WGS) entry which is preliminary data.</text>
</comment>
<evidence type="ECO:0000313" key="3">
    <source>
        <dbReference type="Proteomes" id="UP001501563"/>
    </source>
</evidence>
<protein>
    <recommendedName>
        <fullName evidence="4">Cytochrome C oxidase subunit I</fullName>
    </recommendedName>
</protein>
<keyword evidence="1" id="KW-0472">Membrane</keyword>
<dbReference type="EMBL" id="BAAAZA010000073">
    <property type="protein sequence ID" value="GAA3908141.1"/>
    <property type="molecule type" value="Genomic_DNA"/>
</dbReference>
<organism evidence="2 3">
    <name type="scientific">Streptomyces lannensis</name>
    <dbReference type="NCBI Taxonomy" id="766498"/>
    <lineage>
        <taxon>Bacteria</taxon>
        <taxon>Bacillati</taxon>
        <taxon>Actinomycetota</taxon>
        <taxon>Actinomycetes</taxon>
        <taxon>Kitasatosporales</taxon>
        <taxon>Streptomycetaceae</taxon>
        <taxon>Streptomyces</taxon>
    </lineage>
</organism>
<reference evidence="3" key="1">
    <citation type="journal article" date="2019" name="Int. J. Syst. Evol. Microbiol.">
        <title>The Global Catalogue of Microorganisms (GCM) 10K type strain sequencing project: providing services to taxonomists for standard genome sequencing and annotation.</title>
        <authorList>
            <consortium name="The Broad Institute Genomics Platform"/>
            <consortium name="The Broad Institute Genome Sequencing Center for Infectious Disease"/>
            <person name="Wu L."/>
            <person name="Ma J."/>
        </authorList>
    </citation>
    <scope>NUCLEOTIDE SEQUENCE [LARGE SCALE GENOMIC DNA]</scope>
    <source>
        <strain evidence="3">JCM 16578</strain>
    </source>
</reference>
<evidence type="ECO:0000256" key="1">
    <source>
        <dbReference type="SAM" id="Phobius"/>
    </source>
</evidence>
<sequence length="111" mass="12896">MRSEGESVIGNEAEGYLLWQVRVADAEQRAREFVQAMDWLTTSQRVEVEQHYVSDSLQRARNDLERIRARCLALRAEYENRYRGLRRRCVGLTLTVCAVLTTTVPVLRLLL</sequence>
<gene>
    <name evidence="2" type="ORF">GCM10022207_92130</name>
</gene>
<evidence type="ECO:0000313" key="2">
    <source>
        <dbReference type="EMBL" id="GAA3908141.1"/>
    </source>
</evidence>